<protein>
    <recommendedName>
        <fullName evidence="4">HTH araC/xylS-type domain-containing protein</fullName>
    </recommendedName>
</protein>
<dbReference type="InterPro" id="IPR018060">
    <property type="entry name" value="HTH_AraC"/>
</dbReference>
<evidence type="ECO:0000313" key="5">
    <source>
        <dbReference type="EMBL" id="OUJ70593.1"/>
    </source>
</evidence>
<keyword evidence="3" id="KW-0804">Transcription</keyword>
<dbReference type="OrthoDB" id="629200at2"/>
<sequence length="303" mass="34088">MTIQQQKLADYYAHHPLAPPTSNWPSGGHFRAWRLEDFLADFELMGVYSRKDFFKVTLSSGPSTYHYAHQRLELAPAESALVFTNTQIPYAWELPEGNSCQGYCCVFTEAFVPTLTSVRPADWAVFAPEQPGFFRLSPAQHAGFAGLFEQMLAEQDSDYPAKDELLYHYLMTCIHRALKLAPVEQAPAISGPERLVAAFHALLARQYPIVTPARRLALRTPSDFADQLAVHVNYLNRVLKAATGKSTSQLLAERLVQEARTLLLHTNWPISRISYCVGFDEPTHFTQLFRKVAGCTPSSLRQV</sequence>
<proteinExistence type="predicted"/>
<dbReference type="SMART" id="SM00342">
    <property type="entry name" value="HTH_ARAC"/>
    <property type="match status" value="1"/>
</dbReference>
<organism evidence="5 6">
    <name type="scientific">Hymenobacter crusticola</name>
    <dbReference type="NCBI Taxonomy" id="1770526"/>
    <lineage>
        <taxon>Bacteria</taxon>
        <taxon>Pseudomonadati</taxon>
        <taxon>Bacteroidota</taxon>
        <taxon>Cytophagia</taxon>
        <taxon>Cytophagales</taxon>
        <taxon>Hymenobacteraceae</taxon>
        <taxon>Hymenobacter</taxon>
    </lineage>
</organism>
<evidence type="ECO:0000313" key="6">
    <source>
        <dbReference type="Proteomes" id="UP000194873"/>
    </source>
</evidence>
<dbReference type="GO" id="GO:0003700">
    <property type="term" value="F:DNA-binding transcription factor activity"/>
    <property type="evidence" value="ECO:0007669"/>
    <property type="project" value="InterPro"/>
</dbReference>
<dbReference type="SUPFAM" id="SSF46689">
    <property type="entry name" value="Homeodomain-like"/>
    <property type="match status" value="1"/>
</dbReference>
<dbReference type="Proteomes" id="UP000194873">
    <property type="component" value="Unassembled WGS sequence"/>
</dbReference>
<name>A0A243W7A7_9BACT</name>
<dbReference type="PANTHER" id="PTHR43280:SF32">
    <property type="entry name" value="TRANSCRIPTIONAL REGULATORY PROTEIN"/>
    <property type="match status" value="1"/>
</dbReference>
<dbReference type="EMBL" id="MTSE01000021">
    <property type="protein sequence ID" value="OUJ70593.1"/>
    <property type="molecule type" value="Genomic_DNA"/>
</dbReference>
<feature type="domain" description="HTH araC/xylS-type" evidence="4">
    <location>
        <begin position="193"/>
        <end position="303"/>
    </location>
</feature>
<dbReference type="GO" id="GO:0043565">
    <property type="term" value="F:sequence-specific DNA binding"/>
    <property type="evidence" value="ECO:0007669"/>
    <property type="project" value="InterPro"/>
</dbReference>
<evidence type="ECO:0000256" key="2">
    <source>
        <dbReference type="ARBA" id="ARBA00023125"/>
    </source>
</evidence>
<accession>A0A243W7A7</accession>
<gene>
    <name evidence="5" type="ORF">BXP70_23885</name>
</gene>
<dbReference type="AlphaFoldDB" id="A0A243W7A7"/>
<evidence type="ECO:0000256" key="3">
    <source>
        <dbReference type="ARBA" id="ARBA00023163"/>
    </source>
</evidence>
<keyword evidence="6" id="KW-1185">Reference proteome</keyword>
<comment type="caution">
    <text evidence="5">The sequence shown here is derived from an EMBL/GenBank/DDBJ whole genome shotgun (WGS) entry which is preliminary data.</text>
</comment>
<dbReference type="Pfam" id="PF12833">
    <property type="entry name" value="HTH_18"/>
    <property type="match status" value="1"/>
</dbReference>
<dbReference type="RefSeq" id="WP_086596634.1">
    <property type="nucleotide sequence ID" value="NZ_MTSE01000021.1"/>
</dbReference>
<dbReference type="Gene3D" id="1.10.10.60">
    <property type="entry name" value="Homeodomain-like"/>
    <property type="match status" value="1"/>
</dbReference>
<keyword evidence="1" id="KW-0805">Transcription regulation</keyword>
<dbReference type="PROSITE" id="PS01124">
    <property type="entry name" value="HTH_ARAC_FAMILY_2"/>
    <property type="match status" value="1"/>
</dbReference>
<dbReference type="PANTHER" id="PTHR43280">
    <property type="entry name" value="ARAC-FAMILY TRANSCRIPTIONAL REGULATOR"/>
    <property type="match status" value="1"/>
</dbReference>
<evidence type="ECO:0000256" key="1">
    <source>
        <dbReference type="ARBA" id="ARBA00023015"/>
    </source>
</evidence>
<keyword evidence="2" id="KW-0238">DNA-binding</keyword>
<dbReference type="InterPro" id="IPR009057">
    <property type="entry name" value="Homeodomain-like_sf"/>
</dbReference>
<reference evidence="5 6" key="1">
    <citation type="submission" date="2017-01" db="EMBL/GenBank/DDBJ databases">
        <title>A new Hymenobacter.</title>
        <authorList>
            <person name="Liang Y."/>
            <person name="Feng F."/>
        </authorList>
    </citation>
    <scope>NUCLEOTIDE SEQUENCE [LARGE SCALE GENOMIC DNA]</scope>
    <source>
        <strain evidence="5">MIMBbqt21</strain>
    </source>
</reference>
<evidence type="ECO:0000259" key="4">
    <source>
        <dbReference type="PROSITE" id="PS01124"/>
    </source>
</evidence>